<organism evidence="1 2">
    <name type="scientific">Portunus trituberculatus</name>
    <name type="common">Swimming crab</name>
    <name type="synonym">Neptunus trituberculatus</name>
    <dbReference type="NCBI Taxonomy" id="210409"/>
    <lineage>
        <taxon>Eukaryota</taxon>
        <taxon>Metazoa</taxon>
        <taxon>Ecdysozoa</taxon>
        <taxon>Arthropoda</taxon>
        <taxon>Crustacea</taxon>
        <taxon>Multicrustacea</taxon>
        <taxon>Malacostraca</taxon>
        <taxon>Eumalacostraca</taxon>
        <taxon>Eucarida</taxon>
        <taxon>Decapoda</taxon>
        <taxon>Pleocyemata</taxon>
        <taxon>Brachyura</taxon>
        <taxon>Eubrachyura</taxon>
        <taxon>Portunoidea</taxon>
        <taxon>Portunidae</taxon>
        <taxon>Portuninae</taxon>
        <taxon>Portunus</taxon>
    </lineage>
</organism>
<dbReference type="EMBL" id="VSRR010002143">
    <property type="protein sequence ID" value="MPC29828.1"/>
    <property type="molecule type" value="Genomic_DNA"/>
</dbReference>
<evidence type="ECO:0000313" key="2">
    <source>
        <dbReference type="Proteomes" id="UP000324222"/>
    </source>
</evidence>
<sequence>MDMYETNIQLIYNSTCEPIFLSSPFKEHTTLYLMDGTNRLLAQQSNVSSRHDCIIHPGVHGNIVASSEGHQACHCCLDLGWLTQESINTSANCCSSSPVACVHNGIHMRRPVFAPQHSQHTYLMEERMVSRFSARLLRVVSRSSAARTRICSSVRSWFSLSVRALAAISASTLFMSYLCRSSSSCSMVAVVEDISLAALAALSKAEESKR</sequence>
<protein>
    <submittedName>
        <fullName evidence="1">Uncharacterized protein</fullName>
    </submittedName>
</protein>
<comment type="caution">
    <text evidence="1">The sequence shown here is derived from an EMBL/GenBank/DDBJ whole genome shotgun (WGS) entry which is preliminary data.</text>
</comment>
<gene>
    <name evidence="1" type="ORF">E2C01_023078</name>
</gene>
<keyword evidence="2" id="KW-1185">Reference proteome</keyword>
<dbReference type="Proteomes" id="UP000324222">
    <property type="component" value="Unassembled WGS sequence"/>
</dbReference>
<reference evidence="1 2" key="1">
    <citation type="submission" date="2019-05" db="EMBL/GenBank/DDBJ databases">
        <title>Another draft genome of Portunus trituberculatus and its Hox gene families provides insights of decapod evolution.</title>
        <authorList>
            <person name="Jeong J.-H."/>
            <person name="Song I."/>
            <person name="Kim S."/>
            <person name="Choi T."/>
            <person name="Kim D."/>
            <person name="Ryu S."/>
            <person name="Kim W."/>
        </authorList>
    </citation>
    <scope>NUCLEOTIDE SEQUENCE [LARGE SCALE GENOMIC DNA]</scope>
    <source>
        <tissue evidence="1">Muscle</tissue>
    </source>
</reference>
<dbReference type="AlphaFoldDB" id="A0A5B7E7V9"/>
<evidence type="ECO:0000313" key="1">
    <source>
        <dbReference type="EMBL" id="MPC29828.1"/>
    </source>
</evidence>
<proteinExistence type="predicted"/>
<accession>A0A5B7E7V9</accession>
<name>A0A5B7E7V9_PORTR</name>